<dbReference type="EMBL" id="REGN01011356">
    <property type="protein sequence ID" value="RMZ97529.1"/>
    <property type="molecule type" value="Genomic_DNA"/>
</dbReference>
<organism evidence="1 2">
    <name type="scientific">Brachionus plicatilis</name>
    <name type="common">Marine rotifer</name>
    <name type="synonym">Brachionus muelleri</name>
    <dbReference type="NCBI Taxonomy" id="10195"/>
    <lineage>
        <taxon>Eukaryota</taxon>
        <taxon>Metazoa</taxon>
        <taxon>Spiralia</taxon>
        <taxon>Gnathifera</taxon>
        <taxon>Rotifera</taxon>
        <taxon>Eurotatoria</taxon>
        <taxon>Monogononta</taxon>
        <taxon>Pseudotrocha</taxon>
        <taxon>Ploima</taxon>
        <taxon>Brachionidae</taxon>
        <taxon>Brachionus</taxon>
    </lineage>
</organism>
<dbReference type="Proteomes" id="UP000276133">
    <property type="component" value="Unassembled WGS sequence"/>
</dbReference>
<proteinExistence type="predicted"/>
<keyword evidence="2" id="KW-1185">Reference proteome</keyword>
<gene>
    <name evidence="1" type="ORF">BpHYR1_039435</name>
</gene>
<sequence length="101" mass="12064">MITYYVSGHINFLPFEVFIKELKLPINSLFFSNHLEFNVIIKNAYENTQMIYCIIPVIFGKEELFNRILLTSNQIQIKFFVKQGDFRKTKYIKKNVVIDLH</sequence>
<accession>A0A3M7PET3</accession>
<evidence type="ECO:0000313" key="1">
    <source>
        <dbReference type="EMBL" id="RMZ97529.1"/>
    </source>
</evidence>
<name>A0A3M7PET3_BRAPC</name>
<protein>
    <submittedName>
        <fullName evidence="1">Uncharacterized protein</fullName>
    </submittedName>
</protein>
<dbReference type="AlphaFoldDB" id="A0A3M7PET3"/>
<reference evidence="1 2" key="1">
    <citation type="journal article" date="2018" name="Sci. Rep.">
        <title>Genomic signatures of local adaptation to the degree of environmental predictability in rotifers.</title>
        <authorList>
            <person name="Franch-Gras L."/>
            <person name="Hahn C."/>
            <person name="Garcia-Roger E.M."/>
            <person name="Carmona M.J."/>
            <person name="Serra M."/>
            <person name="Gomez A."/>
        </authorList>
    </citation>
    <scope>NUCLEOTIDE SEQUENCE [LARGE SCALE GENOMIC DNA]</scope>
    <source>
        <strain evidence="1">HYR1</strain>
    </source>
</reference>
<evidence type="ECO:0000313" key="2">
    <source>
        <dbReference type="Proteomes" id="UP000276133"/>
    </source>
</evidence>
<comment type="caution">
    <text evidence="1">The sequence shown here is derived from an EMBL/GenBank/DDBJ whole genome shotgun (WGS) entry which is preliminary data.</text>
</comment>